<evidence type="ECO:0000313" key="2">
    <source>
        <dbReference type="Proteomes" id="UP000177107"/>
    </source>
</evidence>
<evidence type="ECO:0008006" key="3">
    <source>
        <dbReference type="Google" id="ProtNLM"/>
    </source>
</evidence>
<dbReference type="AlphaFoldDB" id="A0A1F6E412"/>
<comment type="caution">
    <text evidence="1">The sequence shown here is derived from an EMBL/GenBank/DDBJ whole genome shotgun (WGS) entry which is preliminary data.</text>
</comment>
<dbReference type="STRING" id="1798499.A3C95_01630"/>
<name>A0A1F6E412_9BACT</name>
<sequence>MSFFGKLFGGAKKAESIALIEMGPESVAVGLAHFKEGMPPVIVYAHRVPIAEEGGAQEAARTLATLGEQVIRAGAPLLVRAAGTGRINSALVSVKAPWQETTIRSEKVERTTPFTFTRDLLKTAIQKSTEAPKGRLLADEFVIATMLDGYAIKEPIGRRASRVSIVILSSFIDEAFSQAIAATLRKLFHTESVRLVAASATRYEALRAIFPHEEDYLTVDTAGSSIVTTLIRHGLLSAVEHALVTKGAKDAWLAAFTKTLEMVTKRYPLPRKIFLLTVDGEPAVLKQQIEGAPLAPLRLSDEPPIVVPIAPAQLTDLVRLAPDVAPDLGLELMAAFWRRAGA</sequence>
<accession>A0A1F6E412</accession>
<dbReference type="EMBL" id="MFLM01000009">
    <property type="protein sequence ID" value="OGG68388.1"/>
    <property type="molecule type" value="Genomic_DNA"/>
</dbReference>
<gene>
    <name evidence="1" type="ORF">A3C95_01630</name>
</gene>
<proteinExistence type="predicted"/>
<dbReference type="Proteomes" id="UP000177107">
    <property type="component" value="Unassembled WGS sequence"/>
</dbReference>
<organism evidence="1 2">
    <name type="scientific">Candidatus Kaiserbacteria bacterium RIFCSPHIGHO2_02_FULL_56_30</name>
    <dbReference type="NCBI Taxonomy" id="1798499"/>
    <lineage>
        <taxon>Bacteria</taxon>
        <taxon>Candidatus Kaiseribacteriota</taxon>
    </lineage>
</organism>
<protein>
    <recommendedName>
        <fullName evidence="3">SHS2 domain-containing protein</fullName>
    </recommendedName>
</protein>
<reference evidence="1 2" key="1">
    <citation type="journal article" date="2016" name="Nat. Commun.">
        <title>Thousands of microbial genomes shed light on interconnected biogeochemical processes in an aquifer system.</title>
        <authorList>
            <person name="Anantharaman K."/>
            <person name="Brown C.T."/>
            <person name="Hug L.A."/>
            <person name="Sharon I."/>
            <person name="Castelle C.J."/>
            <person name="Probst A.J."/>
            <person name="Thomas B.C."/>
            <person name="Singh A."/>
            <person name="Wilkins M.J."/>
            <person name="Karaoz U."/>
            <person name="Brodie E.L."/>
            <person name="Williams K.H."/>
            <person name="Hubbard S.S."/>
            <person name="Banfield J.F."/>
        </authorList>
    </citation>
    <scope>NUCLEOTIDE SEQUENCE [LARGE SCALE GENOMIC DNA]</scope>
</reference>
<evidence type="ECO:0000313" key="1">
    <source>
        <dbReference type="EMBL" id="OGG68388.1"/>
    </source>
</evidence>